<proteinExistence type="predicted"/>
<feature type="compositionally biased region" description="Gly residues" evidence="1">
    <location>
        <begin position="345"/>
        <end position="358"/>
    </location>
</feature>
<dbReference type="PANTHER" id="PTHR43685">
    <property type="entry name" value="GLYCOSYLTRANSFERASE"/>
    <property type="match status" value="1"/>
</dbReference>
<organism evidence="3 4">
    <name type="scientific">Actinomadura logoneensis</name>
    <dbReference type="NCBI Taxonomy" id="2293572"/>
    <lineage>
        <taxon>Bacteria</taxon>
        <taxon>Bacillati</taxon>
        <taxon>Actinomycetota</taxon>
        <taxon>Actinomycetes</taxon>
        <taxon>Streptosporangiales</taxon>
        <taxon>Thermomonosporaceae</taxon>
        <taxon>Actinomadura</taxon>
    </lineage>
</organism>
<dbReference type="SUPFAM" id="SSF53448">
    <property type="entry name" value="Nucleotide-diphospho-sugar transferases"/>
    <property type="match status" value="1"/>
</dbReference>
<protein>
    <submittedName>
        <fullName evidence="3">Glycosyltransferase family 2 protein</fullName>
    </submittedName>
</protein>
<evidence type="ECO:0000313" key="4">
    <source>
        <dbReference type="Proteomes" id="UP000261811"/>
    </source>
</evidence>
<comment type="caution">
    <text evidence="3">The sequence shown here is derived from an EMBL/GenBank/DDBJ whole genome shotgun (WGS) entry which is preliminary data.</text>
</comment>
<dbReference type="Gene3D" id="3.90.550.10">
    <property type="entry name" value="Spore Coat Polysaccharide Biosynthesis Protein SpsA, Chain A"/>
    <property type="match status" value="1"/>
</dbReference>
<dbReference type="EMBL" id="QURH01000725">
    <property type="protein sequence ID" value="RFU38703.1"/>
    <property type="molecule type" value="Genomic_DNA"/>
</dbReference>
<keyword evidence="4" id="KW-1185">Reference proteome</keyword>
<evidence type="ECO:0000259" key="2">
    <source>
        <dbReference type="Pfam" id="PF00535"/>
    </source>
</evidence>
<dbReference type="InterPro" id="IPR029044">
    <property type="entry name" value="Nucleotide-diphossugar_trans"/>
</dbReference>
<dbReference type="InterPro" id="IPR050834">
    <property type="entry name" value="Glycosyltransf_2"/>
</dbReference>
<dbReference type="CDD" id="cd00761">
    <property type="entry name" value="Glyco_tranf_GTA_type"/>
    <property type="match status" value="1"/>
</dbReference>
<dbReference type="OrthoDB" id="153025at2"/>
<evidence type="ECO:0000256" key="1">
    <source>
        <dbReference type="SAM" id="MobiDB-lite"/>
    </source>
</evidence>
<keyword evidence="3" id="KW-0808">Transferase</keyword>
<dbReference type="InterPro" id="IPR001173">
    <property type="entry name" value="Glyco_trans_2-like"/>
</dbReference>
<evidence type="ECO:0000313" key="3">
    <source>
        <dbReference type="EMBL" id="RFU38703.1"/>
    </source>
</evidence>
<dbReference type="GO" id="GO:0016740">
    <property type="term" value="F:transferase activity"/>
    <property type="evidence" value="ECO:0007669"/>
    <property type="project" value="UniProtKB-KW"/>
</dbReference>
<reference evidence="3 4" key="1">
    <citation type="submission" date="2018-08" db="EMBL/GenBank/DDBJ databases">
        <title>Actinomadura jelena sp. nov., a novel Actinomycete isolated from soil in Chad.</title>
        <authorList>
            <person name="Shi L."/>
        </authorList>
    </citation>
    <scope>NUCLEOTIDE SEQUENCE [LARGE SCALE GENOMIC DNA]</scope>
    <source>
        <strain evidence="3 4">NEAU-G17</strain>
    </source>
</reference>
<dbReference type="PANTHER" id="PTHR43685:SF3">
    <property type="entry name" value="SLR2126 PROTEIN"/>
    <property type="match status" value="1"/>
</dbReference>
<dbReference type="Proteomes" id="UP000261811">
    <property type="component" value="Unassembled WGS sequence"/>
</dbReference>
<feature type="domain" description="Glycosyltransferase 2-like" evidence="2">
    <location>
        <begin position="21"/>
        <end position="129"/>
    </location>
</feature>
<feature type="region of interest" description="Disordered" evidence="1">
    <location>
        <begin position="341"/>
        <end position="369"/>
    </location>
</feature>
<accession>A0A372JFB4</accession>
<dbReference type="Pfam" id="PF00535">
    <property type="entry name" value="Glycos_transf_2"/>
    <property type="match status" value="1"/>
</dbReference>
<sequence>MTSPPPNGPPAESRRGGPRFSVVICAFTERRWDDVHAAVASVRAQEHAPEEIVLVIDHNPALYERLKASLPDVLVVENREERGLSGGRNTGVAVAHGDVVAFLDDDAVAAPGWLRAFSAHYADPFVAGVGGMTLPMWPGSTPSAELVDAPVPSSTGTRPRWFPEEFDWTVGCTYRGLEAGPVRNLMGGNASFRREMFPVAGGFSSGIGRGVHSRPFGCEETEFCIRLRQRSPESELLLDGDAVIWHRVPPERARFSYFRERCYAEGLSKALVTRSVGTQDGLASERAHALRTLPRGVLRGLGDACRGDLAGLGRASAITVGLAWTAWGYALGRRAARRSAPAAPGGVGGVGGLGGVGGAARPSGEEPVR</sequence>
<dbReference type="RefSeq" id="WP_117359863.1">
    <property type="nucleotide sequence ID" value="NZ_QURH01000725.1"/>
</dbReference>
<name>A0A372JFB4_9ACTN</name>
<dbReference type="AlphaFoldDB" id="A0A372JFB4"/>
<gene>
    <name evidence="3" type="ORF">DZF91_26265</name>
</gene>